<dbReference type="Proteomes" id="UP000248395">
    <property type="component" value="Unassembled WGS sequence"/>
</dbReference>
<accession>A0A318J683</accession>
<proteinExistence type="predicted"/>
<evidence type="ECO:0000313" key="1">
    <source>
        <dbReference type="EMBL" id="PXX42219.1"/>
    </source>
</evidence>
<sequence>MPEEVRVLVQMILEGRVKQFAIIIEDERGCFFDKFPVLDDSASRMGMIGALEVLKRDYMRLFISSRVEYLLPGEDE</sequence>
<name>A0A318J683_9NEIS</name>
<reference evidence="1 2" key="1">
    <citation type="submission" date="2018-05" db="EMBL/GenBank/DDBJ databases">
        <title>Genomic Encyclopedia of Type Strains, Phase IV (KMG-IV): sequencing the most valuable type-strain genomes for metagenomic binning, comparative biology and taxonomic classification.</title>
        <authorList>
            <person name="Goeker M."/>
        </authorList>
    </citation>
    <scope>NUCLEOTIDE SEQUENCE [LARGE SCALE GENOMIC DNA]</scope>
    <source>
        <strain evidence="1 2">DSM 25134</strain>
    </source>
</reference>
<comment type="caution">
    <text evidence="1">The sequence shown here is derived from an EMBL/GenBank/DDBJ whole genome shotgun (WGS) entry which is preliminary data.</text>
</comment>
<dbReference type="AlphaFoldDB" id="A0A318J683"/>
<organism evidence="1 2">
    <name type="scientific">Aquitalea magnusonii</name>
    <dbReference type="NCBI Taxonomy" id="332411"/>
    <lineage>
        <taxon>Bacteria</taxon>
        <taxon>Pseudomonadati</taxon>
        <taxon>Pseudomonadota</taxon>
        <taxon>Betaproteobacteria</taxon>
        <taxon>Neisseriales</taxon>
        <taxon>Chromobacteriaceae</taxon>
        <taxon>Aquitalea</taxon>
    </lineage>
</organism>
<evidence type="ECO:0000313" key="2">
    <source>
        <dbReference type="Proteomes" id="UP000248395"/>
    </source>
</evidence>
<dbReference type="EMBL" id="QJKC01000020">
    <property type="protein sequence ID" value="PXX42219.1"/>
    <property type="molecule type" value="Genomic_DNA"/>
</dbReference>
<keyword evidence="2" id="KW-1185">Reference proteome</keyword>
<gene>
    <name evidence="1" type="ORF">DFR38_12016</name>
</gene>
<protein>
    <submittedName>
        <fullName evidence="1">Uncharacterized protein</fullName>
    </submittedName>
</protein>